<dbReference type="GO" id="GO:0090332">
    <property type="term" value="P:stomatal closure"/>
    <property type="evidence" value="ECO:0007669"/>
    <property type="project" value="EnsemblPlants"/>
</dbReference>
<dbReference type="FunFam" id="3.30.800.10:FF:000010">
    <property type="entry name" value="Putative 1-phosphatidylinositol-3-phosphate 5-kinase FAB1C"/>
    <property type="match status" value="1"/>
</dbReference>
<dbReference type="CDD" id="cd17300">
    <property type="entry name" value="PIPKc_PIKfyve"/>
    <property type="match status" value="1"/>
</dbReference>
<dbReference type="Pfam" id="PF00118">
    <property type="entry name" value="Cpn60_TCP1"/>
    <property type="match status" value="1"/>
</dbReference>
<keyword evidence="9" id="KW-0175">Coiled coil</keyword>
<dbReference type="InterPro" id="IPR027484">
    <property type="entry name" value="PInositol-4-P-5-kinase_N"/>
</dbReference>
<evidence type="ECO:0000256" key="6">
    <source>
        <dbReference type="ARBA" id="ARBA00023464"/>
    </source>
</evidence>
<dbReference type="CDD" id="cd03334">
    <property type="entry name" value="Fab1_TCP"/>
    <property type="match status" value="1"/>
</dbReference>
<evidence type="ECO:0000313" key="12">
    <source>
        <dbReference type="EMBL" id="KCW64603.1"/>
    </source>
</evidence>
<dbReference type="OMA" id="WQSFGSM"/>
<evidence type="ECO:0000256" key="10">
    <source>
        <dbReference type="SAM" id="MobiDB-lite"/>
    </source>
</evidence>
<dbReference type="InParanoid" id="A0A059BER2"/>
<dbReference type="eggNOG" id="KOG0230">
    <property type="taxonomic scope" value="Eukaryota"/>
</dbReference>
<keyword evidence="2 8" id="KW-0808">Transferase</keyword>
<dbReference type="Gene3D" id="3.50.7.10">
    <property type="entry name" value="GroEL"/>
    <property type="match status" value="1"/>
</dbReference>
<dbReference type="PROSITE" id="PS51455">
    <property type="entry name" value="PIPK"/>
    <property type="match status" value="1"/>
</dbReference>
<dbReference type="InterPro" id="IPR027483">
    <property type="entry name" value="PInositol-4-P-4/5-kinase_C_sf"/>
</dbReference>
<dbReference type="GO" id="GO:0000285">
    <property type="term" value="F:1-phosphatidylinositol-3-phosphate 5-kinase activity"/>
    <property type="evidence" value="ECO:0000318"/>
    <property type="project" value="GO_Central"/>
</dbReference>
<evidence type="ECO:0000256" key="1">
    <source>
        <dbReference type="ARBA" id="ARBA00012009"/>
    </source>
</evidence>
<dbReference type="EMBL" id="KK198759">
    <property type="protein sequence ID" value="KCW64603.1"/>
    <property type="molecule type" value="Genomic_DNA"/>
</dbReference>
<gene>
    <name evidence="12" type="ORF">EUGRSUZ_G02192</name>
</gene>
<feature type="region of interest" description="Disordered" evidence="10">
    <location>
        <begin position="234"/>
        <end position="279"/>
    </location>
</feature>
<dbReference type="SUPFAM" id="SSF52029">
    <property type="entry name" value="GroEL apical domain-like"/>
    <property type="match status" value="1"/>
</dbReference>
<dbReference type="GO" id="GO:0046854">
    <property type="term" value="P:phosphatidylinositol phosphate biosynthetic process"/>
    <property type="evidence" value="ECO:0000318"/>
    <property type="project" value="GO_Central"/>
</dbReference>
<sequence>MKLPDTQFLDLKHKFRFWISEIVDSVERTMSGNSGRERCCEGHVDLTGDSCRCHCQSCGRYLCERRTRGSDPAFALDSGGSKHGRDGGVVGVKYCKPCAEIKVRTEGRKKYCEKVHPRDSPEPPSPCFSSEKMNISVNSESIQSDLAQCLVSQENLSPHGAITRSMASVTAHLAPVSVHCSPSSYHFGKFCRYKSDEEAEDSGKHSVSPLSDYSHGITDIGSRSFSSRHDFYSSRSVFSTPSGSPSRINYTSYRRGQSAQHEQEGSPMSRDGPFDPEGMAVLRKPEIGTEDVESSDYCSDDLSIFRSQCETSQQPLDFENNGLIWFPPPPNDEDDEVEGNFFEYDDEDDYVGDSGAIFSSSSSLSSVFSTKERQHEGNKEPLRAMVQAHFRALVSQLLHGEGIKMGGEDRAEEWIDVVANISWQAANFVKPDTSRGGSMDPCDYVKVKCVARGSPCDSALIKGVVCTKNIKHKRMTSQYKNPRILILGGALEYQRASNQLASLDTLLQQEMDHLKMIISRIEALHPNVLLVEKSVSSYAQEYLLEKEISLVLNVKKQLLERISRCTGALITPSTDSITMTTRLGHCELFRLERVSEEHETSTHSSRKPSKTLMYFEGCPRRLGCTVLLRGMCREELKKVKHVVHYAVFAAYHLSLETSFLADEGARLPKIALKRSLPDKKAAYGALSTLSASDNANYEVFTDGCSPDKIVDISSEIGGMETFCNHLSHGSLSPQVELSGQSALSDAYNDDLALIEGLDSCGLTQSKDFPRSDDFLSKTGNVPLPHLPGGSHQEALQGGAAAEVEKSLGNEENEVAGEYFSATDTNQSILVSFSSRCVLKGAVCERSRLLRIKFYGGSDKPLGRYLRDDLFDQACRCRSCNEPAEAHVLCYTHQQGNLTVNVKQVPSIKLPGEQDGRIWMWHRCLKCAHVDGVPPATPRVVMSDAAWGLSFGKFLELSFSNHATANRVATCGHSLQRDCLRFYGLGSMVAFFRYSPIDILSVHLPPSKLEFNGLQQEWLRKEAAALTDKVEKLYLEMSDVVDNFEQKSMFLGHESLDKSDLQNQIKTLKDLLKKERSDYDELLELATMESSQQGQTTIDILEMNRALRSLIIGSRVWDRRLHTLNLLLGRNSPKTMQGDALYVQLKELRNDLLYKDGSVNVSDSSELTSVSASGFLLEQADTNPSSLGPCVPKNSALASTHHNTQEDVLSNGGINYTNTISETIPTEEPNLSERIDCAWTGSDHLTTENQPFHSSLADGATASSGHINESNSPPFRRLMSPVRVQSFDSVMRVRDRQRKGLPPSSLHLSTLGSFHASGDYRNMLRDPVSNVIRTYSQMLPLEAQKLNLAVSSPPSLIPSSSRLAEGAHLLLPQTGHNDIVIAVYDEEPTSVISYALCSKEHEDWVSSPSREHGGDWSGDDIDKDDVVASSFATWQSFGTLDFDHANYGSFGSEDALSSMGTIFKDSNKSPHLRIPFGDESSTAGGKAKFSVTCYFAKQFDSLRRKCCPSEVDFVRSLSRCRRWSAQGGKSNVYFAKSMDERFIVKQVTKTELESFEEFASGYFEYLTGSISSGSPTCLAKVLGLYQVTVKSLKGGKETKMDLMVMENLFFNRNISRVYDLKGSARARYNPDTSGKDKVLLDLNLLEALRTKPIFLGSKAKRSLERAIWNDTNFLASVDVMDYSLLVGVDDERKELVLGIIDFMRQYTWDKQLETLFKASGILGGPKNASPTIISPNQYKKRFRKAMTTYFLTIPDQFAP</sequence>
<feature type="region of interest" description="Disordered" evidence="10">
    <location>
        <begin position="1183"/>
        <end position="1213"/>
    </location>
</feature>
<evidence type="ECO:0000256" key="4">
    <source>
        <dbReference type="ARBA" id="ARBA00022777"/>
    </source>
</evidence>
<accession>A0A059BER2</accession>
<dbReference type="PANTHER" id="PTHR45748">
    <property type="entry name" value="1-PHOSPHATIDYLINOSITOL 3-PHOSPHATE 5-KINASE-RELATED"/>
    <property type="match status" value="1"/>
</dbReference>
<dbReference type="InterPro" id="IPR002498">
    <property type="entry name" value="PInositol-4-P-4/5-kinase_core"/>
</dbReference>
<dbReference type="STRING" id="71139.A0A059BER2"/>
<feature type="domain" description="PIPK" evidence="11">
    <location>
        <begin position="1429"/>
        <end position="1749"/>
    </location>
</feature>
<dbReference type="PANTHER" id="PTHR45748:SF14">
    <property type="entry name" value="1-PHOSPHATIDYLINOSITOL-3-PHOSPHATE 5-KINASE FAB1C-RELATED"/>
    <property type="match status" value="1"/>
</dbReference>
<feature type="coiled-coil region" evidence="9">
    <location>
        <begin position="1057"/>
        <end position="1084"/>
    </location>
</feature>
<dbReference type="FunCoup" id="A0A059BER2">
    <property type="interactions" value="3286"/>
</dbReference>
<evidence type="ECO:0000256" key="8">
    <source>
        <dbReference type="PROSITE-ProRule" id="PRU00781"/>
    </source>
</evidence>
<dbReference type="GO" id="GO:0007033">
    <property type="term" value="P:vacuole organization"/>
    <property type="evidence" value="ECO:0000318"/>
    <property type="project" value="GO_Central"/>
</dbReference>
<proteinExistence type="predicted"/>
<dbReference type="Pfam" id="PF01504">
    <property type="entry name" value="PIP5K"/>
    <property type="match status" value="1"/>
</dbReference>
<organism evidence="12">
    <name type="scientific">Eucalyptus grandis</name>
    <name type="common">Flooded gum</name>
    <dbReference type="NCBI Taxonomy" id="71139"/>
    <lineage>
        <taxon>Eukaryota</taxon>
        <taxon>Viridiplantae</taxon>
        <taxon>Streptophyta</taxon>
        <taxon>Embryophyta</taxon>
        <taxon>Tracheophyta</taxon>
        <taxon>Spermatophyta</taxon>
        <taxon>Magnoliopsida</taxon>
        <taxon>eudicotyledons</taxon>
        <taxon>Gunneridae</taxon>
        <taxon>Pentapetalae</taxon>
        <taxon>rosids</taxon>
        <taxon>malvids</taxon>
        <taxon>Myrtales</taxon>
        <taxon>Myrtaceae</taxon>
        <taxon>Myrtoideae</taxon>
        <taxon>Eucalypteae</taxon>
        <taxon>Eucalyptus</taxon>
    </lineage>
</organism>
<dbReference type="Gene3D" id="3.30.800.10">
    <property type="entry name" value="Phosphatidylinositol Phosphate Kinase II Beta"/>
    <property type="match status" value="1"/>
</dbReference>
<keyword evidence="5 8" id="KW-0067">ATP-binding</keyword>
<dbReference type="InterPro" id="IPR044769">
    <property type="entry name" value="PIKfyve_PIPKc"/>
</dbReference>
<dbReference type="FunFam" id="3.50.7.10:FF:000007">
    <property type="entry name" value="1-phosphatidylinositol 3-phosphate 5-kinase isoform X1"/>
    <property type="match status" value="1"/>
</dbReference>
<dbReference type="Gramene" id="KCW64603">
    <property type="protein sequence ID" value="KCW64603"/>
    <property type="gene ID" value="EUGRSUZ_G02192"/>
</dbReference>
<comment type="subunit">
    <text evidence="6">Component of the PI(3,5)P2 regulatory complex at least composed of ATG18, SAC/FIG4, FAB1 and VAC14.</text>
</comment>
<evidence type="ECO:0000256" key="9">
    <source>
        <dbReference type="SAM" id="Coils"/>
    </source>
</evidence>
<dbReference type="SUPFAM" id="SSF56104">
    <property type="entry name" value="SAICAR synthase-like"/>
    <property type="match status" value="1"/>
</dbReference>
<evidence type="ECO:0000256" key="7">
    <source>
        <dbReference type="ARBA" id="ARBA00077223"/>
    </source>
</evidence>
<dbReference type="GO" id="GO:0005524">
    <property type="term" value="F:ATP binding"/>
    <property type="evidence" value="ECO:0007669"/>
    <property type="project" value="UniProtKB-UniRule"/>
</dbReference>
<evidence type="ECO:0000259" key="11">
    <source>
        <dbReference type="PROSITE" id="PS51455"/>
    </source>
</evidence>
<dbReference type="InterPro" id="IPR027409">
    <property type="entry name" value="GroEL-like_apical_dom_sf"/>
</dbReference>
<dbReference type="EC" id="2.7.1.150" evidence="1"/>
<dbReference type="InterPro" id="IPR002423">
    <property type="entry name" value="Cpn60/GroEL/TCP-1"/>
</dbReference>
<protein>
    <recommendedName>
        <fullName evidence="1">1-phosphatidylinositol-3-phosphate 5-kinase</fullName>
        <ecNumber evidence="1">2.7.1.150</ecNumber>
    </recommendedName>
    <alternativeName>
        <fullName evidence="7">Phosphatidylinositol 3-phosphate 5-kinase type III</fullName>
    </alternativeName>
</protein>
<dbReference type="SMART" id="SM00330">
    <property type="entry name" value="PIPKc"/>
    <property type="match status" value="1"/>
</dbReference>
<keyword evidence="3 8" id="KW-0547">Nucleotide-binding</keyword>
<feature type="compositionally biased region" description="Polar residues" evidence="10">
    <location>
        <begin position="234"/>
        <end position="260"/>
    </location>
</feature>
<feature type="compositionally biased region" description="Polar residues" evidence="10">
    <location>
        <begin position="1195"/>
        <end position="1213"/>
    </location>
</feature>
<dbReference type="GO" id="GO:0010008">
    <property type="term" value="C:endosome membrane"/>
    <property type="evidence" value="ECO:0000318"/>
    <property type="project" value="GO_Central"/>
</dbReference>
<evidence type="ECO:0000256" key="5">
    <source>
        <dbReference type="ARBA" id="ARBA00022840"/>
    </source>
</evidence>
<reference evidence="12" key="1">
    <citation type="submission" date="2013-07" db="EMBL/GenBank/DDBJ databases">
        <title>The genome of Eucalyptus grandis.</title>
        <authorList>
            <person name="Schmutz J."/>
            <person name="Hayes R."/>
            <person name="Myburg A."/>
            <person name="Tuskan G."/>
            <person name="Grattapaglia D."/>
            <person name="Rokhsar D.S."/>
        </authorList>
    </citation>
    <scope>NUCLEOTIDE SEQUENCE</scope>
    <source>
        <tissue evidence="12">Leaf extractions</tissue>
    </source>
</reference>
<name>A0A059BER2_EUCGR</name>
<dbReference type="Gene3D" id="3.30.810.10">
    <property type="entry name" value="2-Layer Sandwich"/>
    <property type="match status" value="1"/>
</dbReference>
<keyword evidence="4 8" id="KW-0418">Kinase</keyword>
<evidence type="ECO:0000256" key="2">
    <source>
        <dbReference type="ARBA" id="ARBA00022679"/>
    </source>
</evidence>
<evidence type="ECO:0000256" key="3">
    <source>
        <dbReference type="ARBA" id="ARBA00022741"/>
    </source>
</evidence>
<dbReference type="FunFam" id="3.30.810.10:FF:000001">
    <property type="entry name" value="1-phosphatidylinositol 3-phosphate 5-kinase FAB1"/>
    <property type="match status" value="1"/>
</dbReference>